<sequence length="253" mass="28438">MMGMTLNLRSRYRGMFERSTVVLKELDCTHDKLSPGERDREPMLSTMQTLDWSSRHSKRQRAGRATLVSETAQEQRRCYGHALMLSTTRVAGSGSLTSHVKTVENRPDTGEWLVCKSRQVGTGRDAWVRRRGTTEVEVETESQNGWDLRRLAEVPTTDSRCTLNLGHHQPAQPLTLIINHHLGQTSSVGSAVSCRVVELSLFDLLFSISISRSPWSAGRAMSLNNGYTIHIVWWHVAEVLNSEAQRASHSTRA</sequence>
<gene>
    <name evidence="1" type="ORF">B0T21DRAFT_392860</name>
</gene>
<accession>A0AA40BKR7</accession>
<evidence type="ECO:0000313" key="2">
    <source>
        <dbReference type="Proteomes" id="UP001172159"/>
    </source>
</evidence>
<organism evidence="1 2">
    <name type="scientific">Apiosordaria backusii</name>
    <dbReference type="NCBI Taxonomy" id="314023"/>
    <lineage>
        <taxon>Eukaryota</taxon>
        <taxon>Fungi</taxon>
        <taxon>Dikarya</taxon>
        <taxon>Ascomycota</taxon>
        <taxon>Pezizomycotina</taxon>
        <taxon>Sordariomycetes</taxon>
        <taxon>Sordariomycetidae</taxon>
        <taxon>Sordariales</taxon>
        <taxon>Lasiosphaeriaceae</taxon>
        <taxon>Apiosordaria</taxon>
    </lineage>
</organism>
<reference evidence="1" key="1">
    <citation type="submission" date="2023-06" db="EMBL/GenBank/DDBJ databases">
        <title>Genome-scale phylogeny and comparative genomics of the fungal order Sordariales.</title>
        <authorList>
            <consortium name="Lawrence Berkeley National Laboratory"/>
            <person name="Hensen N."/>
            <person name="Bonometti L."/>
            <person name="Westerberg I."/>
            <person name="Brannstrom I.O."/>
            <person name="Guillou S."/>
            <person name="Cros-Aarteil S."/>
            <person name="Calhoun S."/>
            <person name="Haridas S."/>
            <person name="Kuo A."/>
            <person name="Mondo S."/>
            <person name="Pangilinan J."/>
            <person name="Riley R."/>
            <person name="Labutti K."/>
            <person name="Andreopoulos B."/>
            <person name="Lipzen A."/>
            <person name="Chen C."/>
            <person name="Yanf M."/>
            <person name="Daum C."/>
            <person name="Ng V."/>
            <person name="Clum A."/>
            <person name="Steindorff A."/>
            <person name="Ohm R."/>
            <person name="Martin F."/>
            <person name="Silar P."/>
            <person name="Natvig D."/>
            <person name="Lalanne C."/>
            <person name="Gautier V."/>
            <person name="Ament-Velasquez S.L."/>
            <person name="Kruys A."/>
            <person name="Hutchinson M.I."/>
            <person name="Powell A.J."/>
            <person name="Barry K."/>
            <person name="Miller A.N."/>
            <person name="Grigoriev I.V."/>
            <person name="Debuchy R."/>
            <person name="Gladieux P."/>
            <person name="Thoren M.H."/>
            <person name="Johannesson H."/>
        </authorList>
    </citation>
    <scope>NUCLEOTIDE SEQUENCE</scope>
    <source>
        <strain evidence="1">CBS 540.89</strain>
    </source>
</reference>
<name>A0AA40BKR7_9PEZI</name>
<dbReference type="AlphaFoldDB" id="A0AA40BKR7"/>
<keyword evidence="2" id="KW-1185">Reference proteome</keyword>
<evidence type="ECO:0000313" key="1">
    <source>
        <dbReference type="EMBL" id="KAK0736049.1"/>
    </source>
</evidence>
<comment type="caution">
    <text evidence="1">The sequence shown here is derived from an EMBL/GenBank/DDBJ whole genome shotgun (WGS) entry which is preliminary data.</text>
</comment>
<dbReference type="Proteomes" id="UP001172159">
    <property type="component" value="Unassembled WGS sequence"/>
</dbReference>
<protein>
    <submittedName>
        <fullName evidence="1">Uncharacterized protein</fullName>
    </submittedName>
</protein>
<proteinExistence type="predicted"/>
<dbReference type="EMBL" id="JAUKTV010000006">
    <property type="protein sequence ID" value="KAK0736049.1"/>
    <property type="molecule type" value="Genomic_DNA"/>
</dbReference>